<dbReference type="InterPro" id="IPR015797">
    <property type="entry name" value="NUDIX_hydrolase-like_dom_sf"/>
</dbReference>
<evidence type="ECO:0000256" key="15">
    <source>
        <dbReference type="SAM" id="MobiDB-lite"/>
    </source>
</evidence>
<dbReference type="InterPro" id="IPR023170">
    <property type="entry name" value="HhH_base_excis_C"/>
</dbReference>
<dbReference type="InterPro" id="IPR004036">
    <property type="entry name" value="Endonuclease-III-like_CS2"/>
</dbReference>
<comment type="function">
    <text evidence="2">Adenine glycosylase active on G-A mispairs. MutY also corrects error-prone DNA synthesis past GO lesions which are due to the oxidatively damaged form of guanine: 7,8-dihydro-8-oxoguanine (8-oxo-dGTP).</text>
</comment>
<dbReference type="CDD" id="cd00056">
    <property type="entry name" value="ENDO3c"/>
    <property type="match status" value="1"/>
</dbReference>
<keyword evidence="11" id="KW-0411">Iron-sulfur</keyword>
<evidence type="ECO:0000313" key="17">
    <source>
        <dbReference type="EMBL" id="GGF16608.1"/>
    </source>
</evidence>
<gene>
    <name evidence="17" type="ORF">GCM10011611_22980</name>
</gene>
<reference evidence="17" key="2">
    <citation type="submission" date="2020-09" db="EMBL/GenBank/DDBJ databases">
        <authorList>
            <person name="Sun Q."/>
            <person name="Zhou Y."/>
        </authorList>
    </citation>
    <scope>NUCLEOTIDE SEQUENCE</scope>
    <source>
        <strain evidence="17">CGMCC 1.15725</strain>
    </source>
</reference>
<keyword evidence="12" id="KW-0234">DNA repair</keyword>
<dbReference type="InterPro" id="IPR044298">
    <property type="entry name" value="MIG/MutY"/>
</dbReference>
<comment type="catalytic activity">
    <reaction evidence="1 14">
        <text>Hydrolyzes free adenine bases from 7,8-dihydro-8-oxoguanine:adenine mismatched double-stranded DNA, leaving an apurinic site.</text>
        <dbReference type="EC" id="3.2.2.31"/>
    </reaction>
</comment>
<dbReference type="InterPro" id="IPR003265">
    <property type="entry name" value="HhH-GPD_domain"/>
</dbReference>
<dbReference type="GO" id="GO:0035485">
    <property type="term" value="F:adenine/guanine mispair binding"/>
    <property type="evidence" value="ECO:0007669"/>
    <property type="project" value="TreeGrafter"/>
</dbReference>
<evidence type="ECO:0000256" key="8">
    <source>
        <dbReference type="ARBA" id="ARBA00022763"/>
    </source>
</evidence>
<keyword evidence="8 14" id="KW-0227">DNA damage</keyword>
<evidence type="ECO:0000256" key="12">
    <source>
        <dbReference type="ARBA" id="ARBA00023204"/>
    </source>
</evidence>
<dbReference type="PANTHER" id="PTHR42944:SF1">
    <property type="entry name" value="ADENINE DNA GLYCOSYLASE"/>
    <property type="match status" value="1"/>
</dbReference>
<keyword evidence="9" id="KW-0378">Hydrolase</keyword>
<dbReference type="SMART" id="SM00478">
    <property type="entry name" value="ENDO3c"/>
    <property type="match status" value="1"/>
</dbReference>
<dbReference type="Gene3D" id="1.10.340.30">
    <property type="entry name" value="Hypothetical protein, domain 2"/>
    <property type="match status" value="1"/>
</dbReference>
<feature type="region of interest" description="Disordered" evidence="15">
    <location>
        <begin position="1"/>
        <end position="26"/>
    </location>
</feature>
<dbReference type="InterPro" id="IPR029119">
    <property type="entry name" value="MutY_C"/>
</dbReference>
<evidence type="ECO:0000259" key="16">
    <source>
        <dbReference type="SMART" id="SM00478"/>
    </source>
</evidence>
<evidence type="ECO:0000313" key="18">
    <source>
        <dbReference type="Proteomes" id="UP000646365"/>
    </source>
</evidence>
<evidence type="ECO:0000256" key="14">
    <source>
        <dbReference type="RuleBase" id="RU365096"/>
    </source>
</evidence>
<reference evidence="17" key="1">
    <citation type="journal article" date="2014" name="Int. J. Syst. Evol. Microbiol.">
        <title>Complete genome sequence of Corynebacterium casei LMG S-19264T (=DSM 44701T), isolated from a smear-ripened cheese.</title>
        <authorList>
            <consortium name="US DOE Joint Genome Institute (JGI-PGF)"/>
            <person name="Walter F."/>
            <person name="Albersmeier A."/>
            <person name="Kalinowski J."/>
            <person name="Ruckert C."/>
        </authorList>
    </citation>
    <scope>NUCLEOTIDE SEQUENCE</scope>
    <source>
        <strain evidence="17">CGMCC 1.15725</strain>
    </source>
</reference>
<comment type="cofactor">
    <cofactor evidence="14">
        <name>[4Fe-4S] cluster</name>
        <dbReference type="ChEBI" id="CHEBI:49883"/>
    </cofactor>
    <text evidence="14">Binds 1 [4Fe-4S] cluster.</text>
</comment>
<dbReference type="FunFam" id="1.10.340.30:FF:000002">
    <property type="entry name" value="Adenine DNA glycosylase"/>
    <property type="match status" value="1"/>
</dbReference>
<proteinExistence type="inferred from homology"/>
<dbReference type="NCBIfam" id="TIGR01084">
    <property type="entry name" value="mutY"/>
    <property type="match status" value="1"/>
</dbReference>
<dbReference type="Gene3D" id="1.10.1670.10">
    <property type="entry name" value="Helix-hairpin-Helix base-excision DNA repair enzymes (C-terminal)"/>
    <property type="match status" value="1"/>
</dbReference>
<dbReference type="Pfam" id="PF00730">
    <property type="entry name" value="HhH-GPD"/>
    <property type="match status" value="1"/>
</dbReference>
<comment type="caution">
    <text evidence="17">The sequence shown here is derived from an EMBL/GenBank/DDBJ whole genome shotgun (WGS) entry which is preliminary data.</text>
</comment>
<keyword evidence="18" id="KW-1185">Reference proteome</keyword>
<keyword evidence="6" id="KW-0004">4Fe-4S</keyword>
<evidence type="ECO:0000256" key="5">
    <source>
        <dbReference type="ARBA" id="ARBA00022023"/>
    </source>
</evidence>
<dbReference type="GO" id="GO:0006284">
    <property type="term" value="P:base-excision repair"/>
    <property type="evidence" value="ECO:0007669"/>
    <property type="project" value="UniProtKB-UniRule"/>
</dbReference>
<evidence type="ECO:0000256" key="6">
    <source>
        <dbReference type="ARBA" id="ARBA00022485"/>
    </source>
</evidence>
<dbReference type="Gene3D" id="3.90.79.10">
    <property type="entry name" value="Nucleoside Triphosphate Pyrophosphohydrolase"/>
    <property type="match status" value="1"/>
</dbReference>
<dbReference type="Pfam" id="PF00633">
    <property type="entry name" value="HHH"/>
    <property type="match status" value="1"/>
</dbReference>
<dbReference type="EC" id="3.2.2.31" evidence="4 14"/>
<evidence type="ECO:0000256" key="4">
    <source>
        <dbReference type="ARBA" id="ARBA00012045"/>
    </source>
</evidence>
<evidence type="ECO:0000256" key="11">
    <source>
        <dbReference type="ARBA" id="ARBA00023014"/>
    </source>
</evidence>
<name>A0A8J2YSX9_9PROT</name>
<dbReference type="GO" id="GO:0051539">
    <property type="term" value="F:4 iron, 4 sulfur cluster binding"/>
    <property type="evidence" value="ECO:0007669"/>
    <property type="project" value="UniProtKB-UniRule"/>
</dbReference>
<protein>
    <recommendedName>
        <fullName evidence="5 14">Adenine DNA glycosylase</fullName>
        <ecNumber evidence="4 14">3.2.2.31</ecNumber>
    </recommendedName>
</protein>
<keyword evidence="13 14" id="KW-0326">Glycosidase</keyword>
<dbReference type="GO" id="GO:0000701">
    <property type="term" value="F:purine-specific mismatch base pair DNA N-glycosylase activity"/>
    <property type="evidence" value="ECO:0007669"/>
    <property type="project" value="UniProtKB-EC"/>
</dbReference>
<evidence type="ECO:0000256" key="2">
    <source>
        <dbReference type="ARBA" id="ARBA00002933"/>
    </source>
</evidence>
<organism evidence="17 18">
    <name type="scientific">Aliidongia dinghuensis</name>
    <dbReference type="NCBI Taxonomy" id="1867774"/>
    <lineage>
        <taxon>Bacteria</taxon>
        <taxon>Pseudomonadati</taxon>
        <taxon>Pseudomonadota</taxon>
        <taxon>Alphaproteobacteria</taxon>
        <taxon>Rhodospirillales</taxon>
        <taxon>Dongiaceae</taxon>
        <taxon>Aliidongia</taxon>
    </lineage>
</organism>
<dbReference type="InterPro" id="IPR004035">
    <property type="entry name" value="Endouclease-III_FeS-bd_BS"/>
</dbReference>
<dbReference type="PROSITE" id="PS01155">
    <property type="entry name" value="ENDONUCLEASE_III_2"/>
    <property type="match status" value="1"/>
</dbReference>
<comment type="similarity">
    <text evidence="3 14">Belongs to the Nth/MutY family.</text>
</comment>
<evidence type="ECO:0000256" key="7">
    <source>
        <dbReference type="ARBA" id="ARBA00022723"/>
    </source>
</evidence>
<dbReference type="InterPro" id="IPR011257">
    <property type="entry name" value="DNA_glycosylase"/>
</dbReference>
<dbReference type="InterPro" id="IPR005760">
    <property type="entry name" value="A/G_AdeGlyc_MutY"/>
</dbReference>
<dbReference type="SUPFAM" id="SSF55811">
    <property type="entry name" value="Nudix"/>
    <property type="match status" value="1"/>
</dbReference>
<dbReference type="GO" id="GO:0006298">
    <property type="term" value="P:mismatch repair"/>
    <property type="evidence" value="ECO:0007669"/>
    <property type="project" value="TreeGrafter"/>
</dbReference>
<dbReference type="Proteomes" id="UP000646365">
    <property type="component" value="Unassembled WGS sequence"/>
</dbReference>
<dbReference type="GO" id="GO:0032357">
    <property type="term" value="F:oxidized purine DNA binding"/>
    <property type="evidence" value="ECO:0007669"/>
    <property type="project" value="TreeGrafter"/>
</dbReference>
<dbReference type="GO" id="GO:0046872">
    <property type="term" value="F:metal ion binding"/>
    <property type="evidence" value="ECO:0007669"/>
    <property type="project" value="UniProtKB-UniRule"/>
</dbReference>
<evidence type="ECO:0000256" key="9">
    <source>
        <dbReference type="ARBA" id="ARBA00022801"/>
    </source>
</evidence>
<dbReference type="CDD" id="cd03431">
    <property type="entry name" value="NUDIX_DNA_Glycosylase_C-MutY"/>
    <property type="match status" value="1"/>
</dbReference>
<dbReference type="Pfam" id="PF14815">
    <property type="entry name" value="NUDIX_4"/>
    <property type="match status" value="1"/>
</dbReference>
<dbReference type="PANTHER" id="PTHR42944">
    <property type="entry name" value="ADENINE DNA GLYCOSYLASE"/>
    <property type="match status" value="1"/>
</dbReference>
<accession>A0A8J2YSX9</accession>
<dbReference type="PROSITE" id="PS00764">
    <property type="entry name" value="ENDONUCLEASE_III_1"/>
    <property type="match status" value="1"/>
</dbReference>
<keyword evidence="7" id="KW-0479">Metal-binding</keyword>
<evidence type="ECO:0000256" key="13">
    <source>
        <dbReference type="ARBA" id="ARBA00023295"/>
    </source>
</evidence>
<dbReference type="GO" id="GO:0034039">
    <property type="term" value="F:8-oxo-7,8-dihydroguanine DNA N-glycosylase activity"/>
    <property type="evidence" value="ECO:0007669"/>
    <property type="project" value="TreeGrafter"/>
</dbReference>
<dbReference type="SUPFAM" id="SSF48150">
    <property type="entry name" value="DNA-glycosylase"/>
    <property type="match status" value="1"/>
</dbReference>
<keyword evidence="10 14" id="KW-0408">Iron</keyword>
<feature type="domain" description="HhH-GPD" evidence="16">
    <location>
        <begin position="68"/>
        <end position="217"/>
    </location>
</feature>
<evidence type="ECO:0000256" key="10">
    <source>
        <dbReference type="ARBA" id="ARBA00023004"/>
    </source>
</evidence>
<sequence>MPPLSNPSLTIVPPPDAALDPARDPAGDPASLAAAMLAWYDRHRRVLPWRAEPGRGSDPYAVWLSEIMLQQTTVATVGPYFRDFLSRWPTVEDLAAAELDEVLHAWQGLGYYARARNLHACAKAVVERHGGRFPETEAGLLTLPGVGAYTAAAVAAIAFDRPATVLDGNIERVMARLFQVEVPLPDAKPILRAHAAALTPERRPGDYAQAVMDLGATVCTPRKPRCMLCPWVRACRAHQAGDAERLPLKRAKAARPTRHGVAFWLERDDGAILIRKRAAEGLLGGLMELPSTPWVEARWRATDALAHAPAAADWRLVDGAVGHTFTHFHLELSILVGRAADTTGEGVWVRPERLGEHALPSVMKKLVKHVLADFKQARSK</sequence>
<dbReference type="EMBL" id="BMJQ01000005">
    <property type="protein sequence ID" value="GGF16608.1"/>
    <property type="molecule type" value="Genomic_DNA"/>
</dbReference>
<evidence type="ECO:0000256" key="1">
    <source>
        <dbReference type="ARBA" id="ARBA00000843"/>
    </source>
</evidence>
<evidence type="ECO:0000256" key="3">
    <source>
        <dbReference type="ARBA" id="ARBA00008343"/>
    </source>
</evidence>
<dbReference type="AlphaFoldDB" id="A0A8J2YSX9"/>
<dbReference type="InterPro" id="IPR000445">
    <property type="entry name" value="HhH_motif"/>
</dbReference>